<dbReference type="CDD" id="cd07398">
    <property type="entry name" value="MPP_YbbF-LpxH"/>
    <property type="match status" value="1"/>
</dbReference>
<gene>
    <name evidence="8" type="ORF">IAB08_06735</name>
</gene>
<organism evidence="8 9">
    <name type="scientific">Candidatus Pullibacteroides excrementavium</name>
    <dbReference type="NCBI Taxonomy" id="2840905"/>
    <lineage>
        <taxon>Bacteria</taxon>
        <taxon>Pseudomonadati</taxon>
        <taxon>Bacteroidota</taxon>
        <taxon>Bacteroidia</taxon>
        <taxon>Bacteroidales</taxon>
        <taxon>Candidatus Pullibacteroides</taxon>
    </lineage>
</organism>
<evidence type="ECO:0000256" key="4">
    <source>
        <dbReference type="ARBA" id="ARBA00022801"/>
    </source>
</evidence>
<dbReference type="GO" id="GO:0008758">
    <property type="term" value="F:UDP-2,3-diacylglucosamine hydrolase activity"/>
    <property type="evidence" value="ECO:0007669"/>
    <property type="project" value="TreeGrafter"/>
</dbReference>
<dbReference type="GO" id="GO:0009245">
    <property type="term" value="P:lipid A biosynthetic process"/>
    <property type="evidence" value="ECO:0007669"/>
    <property type="project" value="TreeGrafter"/>
</dbReference>
<reference evidence="8" key="2">
    <citation type="journal article" date="2021" name="PeerJ">
        <title>Extensive microbial diversity within the chicken gut microbiome revealed by metagenomics and culture.</title>
        <authorList>
            <person name="Gilroy R."/>
            <person name="Ravi A."/>
            <person name="Getino M."/>
            <person name="Pursley I."/>
            <person name="Horton D.L."/>
            <person name="Alikhan N.F."/>
            <person name="Baker D."/>
            <person name="Gharbi K."/>
            <person name="Hall N."/>
            <person name="Watson M."/>
            <person name="Adriaenssens E.M."/>
            <person name="Foster-Nyarko E."/>
            <person name="Jarju S."/>
            <person name="Secka A."/>
            <person name="Antonio M."/>
            <person name="Oren A."/>
            <person name="Chaudhuri R.R."/>
            <person name="La Ragione R."/>
            <person name="Hildebrand F."/>
            <person name="Pallen M.J."/>
        </authorList>
    </citation>
    <scope>NUCLEOTIDE SEQUENCE</scope>
    <source>
        <strain evidence="8">2889</strain>
    </source>
</reference>
<dbReference type="AlphaFoldDB" id="A0A9D9DSQ0"/>
<protein>
    <submittedName>
        <fullName evidence="8">UDP-2,3-diacylglucosamine diphosphatase</fullName>
    </submittedName>
</protein>
<dbReference type="GO" id="GO:0016020">
    <property type="term" value="C:membrane"/>
    <property type="evidence" value="ECO:0007669"/>
    <property type="project" value="GOC"/>
</dbReference>
<evidence type="ECO:0000256" key="5">
    <source>
        <dbReference type="ARBA" id="ARBA00023136"/>
    </source>
</evidence>
<dbReference type="Pfam" id="PF00149">
    <property type="entry name" value="Metallophos"/>
    <property type="match status" value="1"/>
</dbReference>
<evidence type="ECO:0000313" key="9">
    <source>
        <dbReference type="Proteomes" id="UP000823612"/>
    </source>
</evidence>
<evidence type="ECO:0000259" key="7">
    <source>
        <dbReference type="Pfam" id="PF00149"/>
    </source>
</evidence>
<dbReference type="Gene3D" id="3.60.21.10">
    <property type="match status" value="1"/>
</dbReference>
<evidence type="ECO:0000256" key="1">
    <source>
        <dbReference type="ARBA" id="ARBA00022475"/>
    </source>
</evidence>
<dbReference type="EMBL" id="JADIMZ010000101">
    <property type="protein sequence ID" value="MBO8432971.1"/>
    <property type="molecule type" value="Genomic_DNA"/>
</dbReference>
<keyword evidence="1" id="KW-1003">Cell membrane</keyword>
<comment type="caution">
    <text evidence="8">The sequence shown here is derived from an EMBL/GenBank/DDBJ whole genome shotgun (WGS) entry which is preliminary data.</text>
</comment>
<evidence type="ECO:0000256" key="2">
    <source>
        <dbReference type="ARBA" id="ARBA00022519"/>
    </source>
</evidence>
<dbReference type="PANTHER" id="PTHR34990:SF1">
    <property type="entry name" value="UDP-2,3-DIACYLGLUCOSAMINE HYDROLASE"/>
    <property type="match status" value="1"/>
</dbReference>
<evidence type="ECO:0000256" key="3">
    <source>
        <dbReference type="ARBA" id="ARBA00022723"/>
    </source>
</evidence>
<keyword evidence="2" id="KW-0997">Cell inner membrane</keyword>
<keyword evidence="4" id="KW-0378">Hydrolase</keyword>
<keyword evidence="3" id="KW-0479">Metal-binding</keyword>
<dbReference type="PANTHER" id="PTHR34990">
    <property type="entry name" value="UDP-2,3-DIACYLGLUCOSAMINE HYDROLASE-RELATED"/>
    <property type="match status" value="1"/>
</dbReference>
<evidence type="ECO:0000256" key="6">
    <source>
        <dbReference type="ARBA" id="ARBA00023211"/>
    </source>
</evidence>
<dbReference type="Proteomes" id="UP000823612">
    <property type="component" value="Unassembled WGS sequence"/>
</dbReference>
<sequence>MMLDNIQIEIPAGKKLFFLSDFHLGSPDHASSRKREDRVIKWIHAHEAEMAGLFLLGDIFDYWFEYRHVVPKGFVRLFGKLADLCDRKIPVHFFCGNHDTWIRDYFEKEIGIIPHKNNALLQTGQHIFFIGHGDGLGPGERGYKVMKAVFNARISKLLYSALHPCWGYRIAIRASRNSRKKAVSSQEQVIRQREKGKNHNLLCFMQDYLQTKHVDAFIFGHRHWPLIARLEPGKPFTKAAEPSESCVEWNEGQEVYYLNTGDWLRHDSYASFDGSRLCLGGKNIRTEFI</sequence>
<dbReference type="GO" id="GO:0046872">
    <property type="term" value="F:metal ion binding"/>
    <property type="evidence" value="ECO:0007669"/>
    <property type="project" value="UniProtKB-KW"/>
</dbReference>
<keyword evidence="5" id="KW-0472">Membrane</keyword>
<proteinExistence type="predicted"/>
<dbReference type="SUPFAM" id="SSF56300">
    <property type="entry name" value="Metallo-dependent phosphatases"/>
    <property type="match status" value="1"/>
</dbReference>
<evidence type="ECO:0000313" key="8">
    <source>
        <dbReference type="EMBL" id="MBO8432971.1"/>
    </source>
</evidence>
<dbReference type="InterPro" id="IPR029052">
    <property type="entry name" value="Metallo-depent_PP-like"/>
</dbReference>
<dbReference type="InterPro" id="IPR004843">
    <property type="entry name" value="Calcineurin-like_PHP"/>
</dbReference>
<dbReference type="InterPro" id="IPR043461">
    <property type="entry name" value="LpxH-like"/>
</dbReference>
<name>A0A9D9DSQ0_9BACT</name>
<accession>A0A9D9DSQ0</accession>
<feature type="domain" description="Calcineurin-like phosphoesterase" evidence="7">
    <location>
        <begin position="15"/>
        <end position="225"/>
    </location>
</feature>
<keyword evidence="6" id="KW-0464">Manganese</keyword>
<reference evidence="8" key="1">
    <citation type="submission" date="2020-10" db="EMBL/GenBank/DDBJ databases">
        <authorList>
            <person name="Gilroy R."/>
        </authorList>
    </citation>
    <scope>NUCLEOTIDE SEQUENCE</scope>
    <source>
        <strain evidence="8">2889</strain>
    </source>
</reference>